<proteinExistence type="predicted"/>
<evidence type="ECO:0000313" key="2">
    <source>
        <dbReference type="Proteomes" id="UP000694892"/>
    </source>
</evidence>
<dbReference type="EMBL" id="CM004468">
    <property type="protein sequence ID" value="OCT95128.1"/>
    <property type="molecule type" value="Genomic_DNA"/>
</dbReference>
<accession>A0A974DNC5</accession>
<protein>
    <submittedName>
        <fullName evidence="1">Uncharacterized protein</fullName>
    </submittedName>
</protein>
<dbReference type="Proteomes" id="UP000694892">
    <property type="component" value="Chromosome 2L"/>
</dbReference>
<sequence length="66" mass="7420">MRRQSINNNSCSKIILQCLLDLPQYSKVLGRGDFIEKSLIMLNVGGKHSSWSIQNILKSLALCKIT</sequence>
<gene>
    <name evidence="1" type="ORF">XELAEV_18012812mg</name>
</gene>
<name>A0A974DNC5_XENLA</name>
<dbReference type="AlphaFoldDB" id="A0A974DNC5"/>
<organism evidence="1 2">
    <name type="scientific">Xenopus laevis</name>
    <name type="common">African clawed frog</name>
    <dbReference type="NCBI Taxonomy" id="8355"/>
    <lineage>
        <taxon>Eukaryota</taxon>
        <taxon>Metazoa</taxon>
        <taxon>Chordata</taxon>
        <taxon>Craniata</taxon>
        <taxon>Vertebrata</taxon>
        <taxon>Euteleostomi</taxon>
        <taxon>Amphibia</taxon>
        <taxon>Batrachia</taxon>
        <taxon>Anura</taxon>
        <taxon>Pipoidea</taxon>
        <taxon>Pipidae</taxon>
        <taxon>Xenopodinae</taxon>
        <taxon>Xenopus</taxon>
        <taxon>Xenopus</taxon>
    </lineage>
</organism>
<evidence type="ECO:0000313" key="1">
    <source>
        <dbReference type="EMBL" id="OCT95128.1"/>
    </source>
</evidence>
<reference evidence="2" key="1">
    <citation type="journal article" date="2016" name="Nature">
        <title>Genome evolution in the allotetraploid frog Xenopus laevis.</title>
        <authorList>
            <person name="Session A.M."/>
            <person name="Uno Y."/>
            <person name="Kwon T."/>
            <person name="Chapman J.A."/>
            <person name="Toyoda A."/>
            <person name="Takahashi S."/>
            <person name="Fukui A."/>
            <person name="Hikosaka A."/>
            <person name="Suzuki A."/>
            <person name="Kondo M."/>
            <person name="van Heeringen S.J."/>
            <person name="Quigley I."/>
            <person name="Heinz S."/>
            <person name="Ogino H."/>
            <person name="Ochi H."/>
            <person name="Hellsten U."/>
            <person name="Lyons J.B."/>
            <person name="Simakov O."/>
            <person name="Putnam N."/>
            <person name="Stites J."/>
            <person name="Kuroki Y."/>
            <person name="Tanaka T."/>
            <person name="Michiue T."/>
            <person name="Watanabe M."/>
            <person name="Bogdanovic O."/>
            <person name="Lister R."/>
            <person name="Georgiou G."/>
            <person name="Paranjpe S.S."/>
            <person name="van Kruijsbergen I."/>
            <person name="Shu S."/>
            <person name="Carlson J."/>
            <person name="Kinoshita T."/>
            <person name="Ohta Y."/>
            <person name="Mawaribuchi S."/>
            <person name="Jenkins J."/>
            <person name="Grimwood J."/>
            <person name="Schmutz J."/>
            <person name="Mitros T."/>
            <person name="Mozaffari S.V."/>
            <person name="Suzuki Y."/>
            <person name="Haramoto Y."/>
            <person name="Yamamoto T.S."/>
            <person name="Takagi C."/>
            <person name="Heald R."/>
            <person name="Miller K."/>
            <person name="Haudenschild C."/>
            <person name="Kitzman J."/>
            <person name="Nakayama T."/>
            <person name="Izutsu Y."/>
            <person name="Robert J."/>
            <person name="Fortriede J."/>
            <person name="Burns K."/>
            <person name="Lotay V."/>
            <person name="Karimi K."/>
            <person name="Yasuoka Y."/>
            <person name="Dichmann D.S."/>
            <person name="Flajnik M.F."/>
            <person name="Houston D.W."/>
            <person name="Shendure J."/>
            <person name="DuPasquier L."/>
            <person name="Vize P.D."/>
            <person name="Zorn A.M."/>
            <person name="Ito M."/>
            <person name="Marcotte E.M."/>
            <person name="Wallingford J.B."/>
            <person name="Ito Y."/>
            <person name="Asashima M."/>
            <person name="Ueno N."/>
            <person name="Matsuda Y."/>
            <person name="Veenstra G.J."/>
            <person name="Fujiyama A."/>
            <person name="Harland R.M."/>
            <person name="Taira M."/>
            <person name="Rokhsar D.S."/>
        </authorList>
    </citation>
    <scope>NUCLEOTIDE SEQUENCE [LARGE SCALE GENOMIC DNA]</scope>
    <source>
        <strain evidence="2">J</strain>
    </source>
</reference>